<keyword evidence="2" id="KW-1185">Reference proteome</keyword>
<proteinExistence type="predicted"/>
<organism evidence="1 2">
    <name type="scientific">Streptomyces virens</name>
    <dbReference type="NCBI Taxonomy" id="285572"/>
    <lineage>
        <taxon>Bacteria</taxon>
        <taxon>Bacillati</taxon>
        <taxon>Actinomycetota</taxon>
        <taxon>Actinomycetes</taxon>
        <taxon>Kitasatosporales</taxon>
        <taxon>Streptomycetaceae</taxon>
        <taxon>Streptomyces</taxon>
    </lineage>
</organism>
<reference evidence="2" key="1">
    <citation type="journal article" date="2019" name="Int. J. Syst. Evol. Microbiol.">
        <title>The Global Catalogue of Microorganisms (GCM) 10K type strain sequencing project: providing services to taxonomists for standard genome sequencing and annotation.</title>
        <authorList>
            <consortium name="The Broad Institute Genomics Platform"/>
            <consortium name="The Broad Institute Genome Sequencing Center for Infectious Disease"/>
            <person name="Wu L."/>
            <person name="Ma J."/>
        </authorList>
    </citation>
    <scope>NUCLEOTIDE SEQUENCE [LARGE SCALE GENOMIC DNA]</scope>
    <source>
        <strain evidence="2">JCM 9095</strain>
    </source>
</reference>
<protein>
    <submittedName>
        <fullName evidence="1">Uncharacterized protein</fullName>
    </submittedName>
</protein>
<accession>A0ABP6PW52</accession>
<dbReference type="EMBL" id="BAAAUH010000045">
    <property type="protein sequence ID" value="GAA3193221.1"/>
    <property type="molecule type" value="Genomic_DNA"/>
</dbReference>
<evidence type="ECO:0000313" key="2">
    <source>
        <dbReference type="Proteomes" id="UP001501866"/>
    </source>
</evidence>
<comment type="caution">
    <text evidence="1">The sequence shown here is derived from an EMBL/GenBank/DDBJ whole genome shotgun (WGS) entry which is preliminary data.</text>
</comment>
<sequence>MASQVIIPTTAAAAIAVPLAFETVGGAAETYMVTQTIDWLDENEYKNNQDALEGVQKARQDGQRNAMTPLLNYAVEHNMSPTEVRDLVSRARGTYSDGGEYTDTDDVWGW</sequence>
<gene>
    <name evidence="1" type="ORF">GCM10010451_49080</name>
</gene>
<dbReference type="RefSeq" id="WP_161173722.1">
    <property type="nucleotide sequence ID" value="NZ_BAAAUH010000045.1"/>
</dbReference>
<evidence type="ECO:0000313" key="1">
    <source>
        <dbReference type="EMBL" id="GAA3193221.1"/>
    </source>
</evidence>
<dbReference type="Proteomes" id="UP001501866">
    <property type="component" value="Unassembled WGS sequence"/>
</dbReference>
<name>A0ABP6PW52_9ACTN</name>